<evidence type="ECO:0000256" key="3">
    <source>
        <dbReference type="PIRSR" id="PIRSR005902-1"/>
    </source>
</evidence>
<dbReference type="FunFam" id="3.20.20.140:FF:000005">
    <property type="entry name" value="TatD family hydrolase"/>
    <property type="match status" value="1"/>
</dbReference>
<dbReference type="NCBIfam" id="TIGR00010">
    <property type="entry name" value="YchF/TatD family DNA exonuclease"/>
    <property type="match status" value="1"/>
</dbReference>
<dbReference type="PROSITE" id="PS01090">
    <property type="entry name" value="TATD_2"/>
    <property type="match status" value="1"/>
</dbReference>
<dbReference type="GO" id="GO:0046872">
    <property type="term" value="F:metal ion binding"/>
    <property type="evidence" value="ECO:0007669"/>
    <property type="project" value="UniProtKB-KW"/>
</dbReference>
<feature type="binding site" evidence="3">
    <location>
        <position position="212"/>
    </location>
    <ligand>
        <name>a divalent metal cation</name>
        <dbReference type="ChEBI" id="CHEBI:60240"/>
        <label>1</label>
    </ligand>
</feature>
<feature type="binding site" evidence="3">
    <location>
        <position position="103"/>
    </location>
    <ligand>
        <name>a divalent metal cation</name>
        <dbReference type="ChEBI" id="CHEBI:60240"/>
        <label>1</label>
    </ligand>
</feature>
<feature type="binding site" evidence="3">
    <location>
        <position position="139"/>
    </location>
    <ligand>
        <name>a divalent metal cation</name>
        <dbReference type="ChEBI" id="CHEBI:60240"/>
        <label>2</label>
    </ligand>
</feature>
<dbReference type="InterPro" id="IPR032466">
    <property type="entry name" value="Metal_Hydrolase"/>
</dbReference>
<feature type="binding site" evidence="3">
    <location>
        <position position="162"/>
    </location>
    <ligand>
        <name>a divalent metal cation</name>
        <dbReference type="ChEBI" id="CHEBI:60240"/>
        <label>2</label>
    </ligand>
</feature>
<dbReference type="PANTHER" id="PTHR46124">
    <property type="entry name" value="D-AMINOACYL-TRNA DEACYLASE"/>
    <property type="match status" value="1"/>
</dbReference>
<dbReference type="InterPro" id="IPR018228">
    <property type="entry name" value="DNase_TatD-rel_CS"/>
</dbReference>
<evidence type="ECO:0000313" key="4">
    <source>
        <dbReference type="EMBL" id="SSC13693.1"/>
    </source>
</evidence>
<dbReference type="Pfam" id="PF01026">
    <property type="entry name" value="TatD_DNase"/>
    <property type="match status" value="1"/>
</dbReference>
<dbReference type="GO" id="GO:0004536">
    <property type="term" value="F:DNA nuclease activity"/>
    <property type="evidence" value="ECO:0007669"/>
    <property type="project" value="InterPro"/>
</dbReference>
<reference evidence="4 5" key="1">
    <citation type="submission" date="2017-01" db="EMBL/GenBank/DDBJ databases">
        <authorList>
            <person name="Erauso G."/>
        </authorList>
    </citation>
    <scope>NUCLEOTIDE SEQUENCE [LARGE SCALE GENOMIC DNA]</scope>
    <source>
        <strain evidence="4">MESINF1</strain>
    </source>
</reference>
<dbReference type="KEGG" id="minf:MESINF_2253"/>
<dbReference type="AlphaFoldDB" id="A0A7Z7PSC9"/>
<keyword evidence="1 3" id="KW-0479">Metal-binding</keyword>
<dbReference type="GO" id="GO:0005829">
    <property type="term" value="C:cytosol"/>
    <property type="evidence" value="ECO:0007669"/>
    <property type="project" value="TreeGrafter"/>
</dbReference>
<feature type="binding site" evidence="3">
    <location>
        <position position="19"/>
    </location>
    <ligand>
        <name>a divalent metal cation</name>
        <dbReference type="ChEBI" id="CHEBI:60240"/>
        <label>1</label>
    </ligand>
</feature>
<dbReference type="RefSeq" id="WP_169699813.1">
    <property type="nucleotide sequence ID" value="NZ_LS974202.1"/>
</dbReference>
<protein>
    <submittedName>
        <fullName evidence="4">Hydrolase, TatD family</fullName>
    </submittedName>
</protein>
<dbReference type="PIRSF" id="PIRSF005902">
    <property type="entry name" value="DNase_TatD"/>
    <property type="match status" value="1"/>
</dbReference>
<dbReference type="GO" id="GO:0016788">
    <property type="term" value="F:hydrolase activity, acting on ester bonds"/>
    <property type="evidence" value="ECO:0007669"/>
    <property type="project" value="InterPro"/>
</dbReference>
<keyword evidence="2 4" id="KW-0378">Hydrolase</keyword>
<dbReference type="CDD" id="cd01310">
    <property type="entry name" value="TatD_DNAse"/>
    <property type="match status" value="1"/>
</dbReference>
<dbReference type="InterPro" id="IPR001130">
    <property type="entry name" value="TatD-like"/>
</dbReference>
<evidence type="ECO:0000256" key="1">
    <source>
        <dbReference type="ARBA" id="ARBA00022723"/>
    </source>
</evidence>
<dbReference type="PROSITE" id="PS01091">
    <property type="entry name" value="TATD_3"/>
    <property type="match status" value="1"/>
</dbReference>
<dbReference type="InterPro" id="IPR015991">
    <property type="entry name" value="TatD/YcfH-like"/>
</dbReference>
<dbReference type="PANTHER" id="PTHR46124:SF2">
    <property type="entry name" value="D-AMINOACYL-TRNA DEACYLASE"/>
    <property type="match status" value="1"/>
</dbReference>
<feature type="binding site" evidence="3">
    <location>
        <position position="17"/>
    </location>
    <ligand>
        <name>a divalent metal cation</name>
        <dbReference type="ChEBI" id="CHEBI:60240"/>
        <label>1</label>
    </ligand>
</feature>
<evidence type="ECO:0000313" key="5">
    <source>
        <dbReference type="Proteomes" id="UP000250796"/>
    </source>
</evidence>
<dbReference type="Proteomes" id="UP000250796">
    <property type="component" value="Chromosome MESINF"/>
</dbReference>
<organism evidence="4 5">
    <name type="scientific">Mesotoga infera</name>
    <dbReference type="NCBI Taxonomy" id="1236046"/>
    <lineage>
        <taxon>Bacteria</taxon>
        <taxon>Thermotogati</taxon>
        <taxon>Thermotogota</taxon>
        <taxon>Thermotogae</taxon>
        <taxon>Kosmotogales</taxon>
        <taxon>Kosmotogaceae</taxon>
        <taxon>Mesotoga</taxon>
    </lineage>
</organism>
<keyword evidence="5" id="KW-1185">Reference proteome</keyword>
<dbReference type="Gene3D" id="3.20.20.140">
    <property type="entry name" value="Metal-dependent hydrolases"/>
    <property type="match status" value="1"/>
</dbReference>
<proteinExistence type="predicted"/>
<evidence type="ECO:0000256" key="2">
    <source>
        <dbReference type="ARBA" id="ARBA00022801"/>
    </source>
</evidence>
<dbReference type="SUPFAM" id="SSF51556">
    <property type="entry name" value="Metallo-dependent hydrolases"/>
    <property type="match status" value="1"/>
</dbReference>
<dbReference type="EMBL" id="LS974202">
    <property type="protein sequence ID" value="SSC13693.1"/>
    <property type="molecule type" value="Genomic_DNA"/>
</dbReference>
<accession>A0A7Z7PSC9</accession>
<sequence>MSGQTPDNIRLELVDTHAHISFPQFDHDRDIIKAQLESGELSMLIEVGTTVEDSLRAVEVFKDFKKVLLSVGVHPHESDGLDDRGLETLKSLLKDRKVVAVGEIGLDFFRDLSPREVQKRVFVKQLEIASSFSLPVVVHVRDAYEEVYEILRQFMGLRGVIHAFSGGPAIASRFLELGYYLGIGGPVTYRKNDGLREVVRLTPMEKLLSETDCPYLPPVPFRGKRNEPLYVKYVVEEIARQKEMDIYICSKRLMDNAIELFTPNL</sequence>
<name>A0A7Z7PSC9_9BACT</name>
<gene>
    <name evidence="4" type="ORF">MESINF_2253</name>
</gene>